<dbReference type="EMBL" id="CP060035">
    <property type="protein sequence ID" value="QOT72251.1"/>
    <property type="molecule type" value="Genomic_DNA"/>
</dbReference>
<evidence type="ECO:0000259" key="6">
    <source>
        <dbReference type="Pfam" id="PF01609"/>
    </source>
</evidence>
<name>A0A7M2GHS5_SPHSA</name>
<feature type="domain" description="Transposase InsH N-terminal" evidence="7">
    <location>
        <begin position="22"/>
        <end position="110"/>
    </location>
</feature>
<dbReference type="KEGG" id="sbar:H5V43_03595"/>
<dbReference type="InterPro" id="IPR047959">
    <property type="entry name" value="Transpos_IS5"/>
</dbReference>
<dbReference type="Pfam" id="PF05598">
    <property type="entry name" value="DUF772"/>
    <property type="match status" value="1"/>
</dbReference>
<dbReference type="NCBIfam" id="NF033581">
    <property type="entry name" value="transpos_IS5_4"/>
    <property type="match status" value="1"/>
</dbReference>
<dbReference type="InterPro" id="IPR002559">
    <property type="entry name" value="Transposase_11"/>
</dbReference>
<comment type="similarity">
    <text evidence="2">Belongs to the transposase 11 family.</text>
</comment>
<keyword evidence="3" id="KW-0815">Transposition</keyword>
<keyword evidence="4" id="KW-0238">DNA-binding</keyword>
<evidence type="ECO:0000313" key="9">
    <source>
        <dbReference type="Proteomes" id="UP000593663"/>
    </source>
</evidence>
<gene>
    <name evidence="8" type="ORF">H5V43_03595</name>
</gene>
<dbReference type="RefSeq" id="WP_037483063.1">
    <property type="nucleotide sequence ID" value="NZ_BATN01000059.1"/>
</dbReference>
<dbReference type="Pfam" id="PF01609">
    <property type="entry name" value="DDE_Tnp_1"/>
    <property type="match status" value="1"/>
</dbReference>
<evidence type="ECO:0000256" key="3">
    <source>
        <dbReference type="ARBA" id="ARBA00022578"/>
    </source>
</evidence>
<dbReference type="PANTHER" id="PTHR35604:SF2">
    <property type="entry name" value="TRANSPOSASE INSH FOR INSERTION SEQUENCE ELEMENT IS5A-RELATED"/>
    <property type="match status" value="1"/>
</dbReference>
<accession>A0A7M2GHS5</accession>
<dbReference type="Proteomes" id="UP000593663">
    <property type="component" value="Chromosome 1"/>
</dbReference>
<protein>
    <submittedName>
        <fullName evidence="8">IS5 family transposase</fullName>
    </submittedName>
</protein>
<feature type="domain" description="Transposase IS4-like" evidence="6">
    <location>
        <begin position="137"/>
        <end position="307"/>
    </location>
</feature>
<dbReference type="PANTHER" id="PTHR35604">
    <property type="entry name" value="TRANSPOSASE INSH FOR INSERTION SEQUENCE ELEMENT IS5A-RELATED"/>
    <property type="match status" value="1"/>
</dbReference>
<dbReference type="GO" id="GO:0004803">
    <property type="term" value="F:transposase activity"/>
    <property type="evidence" value="ECO:0007669"/>
    <property type="project" value="InterPro"/>
</dbReference>
<organism evidence="8 9">
    <name type="scientific">Sphingobium fuliginis (strain ATCC 27551)</name>
    <dbReference type="NCBI Taxonomy" id="336203"/>
    <lineage>
        <taxon>Bacteria</taxon>
        <taxon>Pseudomonadati</taxon>
        <taxon>Pseudomonadota</taxon>
        <taxon>Alphaproteobacteria</taxon>
        <taxon>Sphingomonadales</taxon>
        <taxon>Sphingomonadaceae</taxon>
        <taxon>Sphingobium</taxon>
    </lineage>
</organism>
<evidence type="ECO:0000313" key="8">
    <source>
        <dbReference type="EMBL" id="QOT72251.1"/>
    </source>
</evidence>
<evidence type="ECO:0000256" key="5">
    <source>
        <dbReference type="ARBA" id="ARBA00023172"/>
    </source>
</evidence>
<dbReference type="GO" id="GO:0003677">
    <property type="term" value="F:DNA binding"/>
    <property type="evidence" value="ECO:0007669"/>
    <property type="project" value="UniProtKB-KW"/>
</dbReference>
<evidence type="ECO:0000256" key="4">
    <source>
        <dbReference type="ARBA" id="ARBA00023125"/>
    </source>
</evidence>
<evidence type="ECO:0000256" key="1">
    <source>
        <dbReference type="ARBA" id="ARBA00003544"/>
    </source>
</evidence>
<reference evidence="9" key="1">
    <citation type="submission" date="2020-08" db="EMBL/GenBank/DDBJ databases">
        <title>Complete genome sequence of Sphingobium barthaii strain KK22, a high-molecular-weight polycyclic aromatic hydrocarbon-degrading soil bacterium.</title>
        <authorList>
            <person name="Mori J.F."/>
            <person name="Kanaly R.A."/>
        </authorList>
    </citation>
    <scope>NUCLEOTIDE SEQUENCE [LARGE SCALE GENOMIC DNA]</scope>
    <source>
        <strain evidence="9">KK22</strain>
    </source>
</reference>
<evidence type="ECO:0000259" key="7">
    <source>
        <dbReference type="Pfam" id="PF05598"/>
    </source>
</evidence>
<dbReference type="InterPro" id="IPR008490">
    <property type="entry name" value="Transposase_InsH_N"/>
</dbReference>
<proteinExistence type="inferred from homology"/>
<comment type="function">
    <text evidence="1">Involved in the transposition of the insertion sequence IS5.</text>
</comment>
<keyword evidence="5" id="KW-0233">DNA recombination</keyword>
<dbReference type="AlphaFoldDB" id="A0A7M2GHS5"/>
<sequence length="316" mass="36216">MKQGRFSGIGISRPRKQTRLAVFLDQMAAVVPWERFEQLIIAHYPVVGRGRRPYPLRSMLKIHFMQQWFGLSDPAMEEALWETPLLREFARISLDFEGVPDETTILKFRHLLEKHELSKALFDEMTAVLTERGLLLRQGTIVDATLIAAPPSTKNRTKSSDPEIKQTRKGNQWYFGMKAHIGADAASGCVHSAEMTSANVHDSVATDALLYGEEEIAFGDSAYASNERSLEADRTEADVVWATPFKRKKGQALTDEQRRINRLTSSFRSKVEHVFRVVKRQFGYTRTRYRGLYKNNQQIFCQLTLANIYIMREQLA</sequence>
<dbReference type="GO" id="GO:0006313">
    <property type="term" value="P:DNA transposition"/>
    <property type="evidence" value="ECO:0007669"/>
    <property type="project" value="InterPro"/>
</dbReference>
<evidence type="ECO:0000256" key="2">
    <source>
        <dbReference type="ARBA" id="ARBA00010075"/>
    </source>
</evidence>